<keyword evidence="8 16" id="KW-0067">ATP-binding</keyword>
<dbReference type="GO" id="GO:0005524">
    <property type="term" value="F:ATP binding"/>
    <property type="evidence" value="ECO:0007669"/>
    <property type="project" value="UniProtKB-UniRule"/>
</dbReference>
<dbReference type="OrthoDB" id="5337378at2759"/>
<dbReference type="FunFam" id="1.10.510.10:FF:000315">
    <property type="entry name" value="membrane-associated tyrosine- and threonine-specific cdc2-inhibitory kinase"/>
    <property type="match status" value="1"/>
</dbReference>
<dbReference type="Gene3D" id="1.10.510.10">
    <property type="entry name" value="Transferase(Phosphotransferase) domain 1"/>
    <property type="match status" value="1"/>
</dbReference>
<keyword evidence="10" id="KW-0333">Golgi apparatus</keyword>
<evidence type="ECO:0000256" key="13">
    <source>
        <dbReference type="ARBA" id="ARBA00037982"/>
    </source>
</evidence>
<dbReference type="InterPro" id="IPR017441">
    <property type="entry name" value="Protein_kinase_ATP_BS"/>
</dbReference>
<gene>
    <name evidence="19" type="primary">Myt1</name>
    <name evidence="19" type="ORF">Bhyg_02514</name>
</gene>
<dbReference type="InterPro" id="IPR011009">
    <property type="entry name" value="Kinase-like_dom_sf"/>
</dbReference>
<dbReference type="GO" id="GO:0046872">
    <property type="term" value="F:metal ion binding"/>
    <property type="evidence" value="ECO:0007669"/>
    <property type="project" value="UniProtKB-KW"/>
</dbReference>
<evidence type="ECO:0000313" key="20">
    <source>
        <dbReference type="Proteomes" id="UP001151699"/>
    </source>
</evidence>
<dbReference type="InterPro" id="IPR050339">
    <property type="entry name" value="CC_SR_Kinase"/>
</dbReference>
<comment type="subcellular location">
    <subcellularLocation>
        <location evidence="1">Golgi apparatus membrane</location>
        <topology evidence="1">Peripheral membrane protein</topology>
    </subcellularLocation>
</comment>
<comment type="caution">
    <text evidence="19">The sequence shown here is derived from an EMBL/GenBank/DDBJ whole genome shotgun (WGS) entry which is preliminary data.</text>
</comment>
<evidence type="ECO:0000256" key="12">
    <source>
        <dbReference type="ARBA" id="ARBA00023306"/>
    </source>
</evidence>
<keyword evidence="9" id="KW-0460">Magnesium</keyword>
<dbReference type="GO" id="GO:0005634">
    <property type="term" value="C:nucleus"/>
    <property type="evidence" value="ECO:0007669"/>
    <property type="project" value="TreeGrafter"/>
</dbReference>
<evidence type="ECO:0000256" key="2">
    <source>
        <dbReference type="ARBA" id="ARBA00012513"/>
    </source>
</evidence>
<dbReference type="GO" id="GO:0110031">
    <property type="term" value="P:negative regulation of G2/MI transition of meiotic cell cycle"/>
    <property type="evidence" value="ECO:0007669"/>
    <property type="project" value="TreeGrafter"/>
</dbReference>
<comment type="similarity">
    <text evidence="13">Belongs to the protein kinase superfamily. Ser/Thr protein kinase family. GCN2 subfamily.</text>
</comment>
<evidence type="ECO:0000256" key="5">
    <source>
        <dbReference type="ARBA" id="ARBA00022723"/>
    </source>
</evidence>
<evidence type="ECO:0000256" key="11">
    <source>
        <dbReference type="ARBA" id="ARBA00023136"/>
    </source>
</evidence>
<dbReference type="PANTHER" id="PTHR11042:SF183">
    <property type="entry name" value="MEMBRANE-ASSOCIATED TYROSINE- AND THREONINE-SPECIFIC CDC2-INHIBITORY KINASE"/>
    <property type="match status" value="1"/>
</dbReference>
<dbReference type="GO" id="GO:0000139">
    <property type="term" value="C:Golgi membrane"/>
    <property type="evidence" value="ECO:0007669"/>
    <property type="project" value="UniProtKB-SubCell"/>
</dbReference>
<proteinExistence type="inferred from homology"/>
<keyword evidence="12" id="KW-0131">Cell cycle</keyword>
<keyword evidence="3 17" id="KW-0723">Serine/threonine-protein kinase</keyword>
<dbReference type="EC" id="2.7.11.1" evidence="2"/>
<evidence type="ECO:0000256" key="10">
    <source>
        <dbReference type="ARBA" id="ARBA00023034"/>
    </source>
</evidence>
<evidence type="ECO:0000256" key="17">
    <source>
        <dbReference type="RuleBase" id="RU000304"/>
    </source>
</evidence>
<evidence type="ECO:0000256" key="8">
    <source>
        <dbReference type="ARBA" id="ARBA00022840"/>
    </source>
</evidence>
<evidence type="ECO:0000313" key="19">
    <source>
        <dbReference type="EMBL" id="KAJ6647292.1"/>
    </source>
</evidence>
<evidence type="ECO:0000256" key="9">
    <source>
        <dbReference type="ARBA" id="ARBA00022842"/>
    </source>
</evidence>
<dbReference type="PROSITE" id="PS50011">
    <property type="entry name" value="PROTEIN_KINASE_DOM"/>
    <property type="match status" value="1"/>
</dbReference>
<dbReference type="Pfam" id="PF00069">
    <property type="entry name" value="Pkinase"/>
    <property type="match status" value="1"/>
</dbReference>
<keyword evidence="4" id="KW-0808">Transferase</keyword>
<dbReference type="InterPro" id="IPR008271">
    <property type="entry name" value="Ser/Thr_kinase_AS"/>
</dbReference>
<dbReference type="GO" id="GO:0004674">
    <property type="term" value="F:protein serine/threonine kinase activity"/>
    <property type="evidence" value="ECO:0007669"/>
    <property type="project" value="UniProtKB-KW"/>
</dbReference>
<keyword evidence="5" id="KW-0479">Metal-binding</keyword>
<evidence type="ECO:0000259" key="18">
    <source>
        <dbReference type="PROSITE" id="PS50011"/>
    </source>
</evidence>
<name>A0A9Q0NC83_9DIPT</name>
<dbReference type="GO" id="GO:0051321">
    <property type="term" value="P:meiotic cell cycle"/>
    <property type="evidence" value="ECO:0007669"/>
    <property type="project" value="TreeGrafter"/>
</dbReference>
<evidence type="ECO:0000256" key="15">
    <source>
        <dbReference type="ARBA" id="ARBA00048679"/>
    </source>
</evidence>
<dbReference type="PANTHER" id="PTHR11042">
    <property type="entry name" value="EUKARYOTIC TRANSLATION INITIATION FACTOR 2-ALPHA KINASE EIF2-ALPHA KINASE -RELATED"/>
    <property type="match status" value="1"/>
</dbReference>
<evidence type="ECO:0000256" key="6">
    <source>
        <dbReference type="ARBA" id="ARBA00022741"/>
    </source>
</evidence>
<reference evidence="19" key="1">
    <citation type="submission" date="2022-07" db="EMBL/GenBank/DDBJ databases">
        <authorList>
            <person name="Trinca V."/>
            <person name="Uliana J.V.C."/>
            <person name="Torres T.T."/>
            <person name="Ward R.J."/>
            <person name="Monesi N."/>
        </authorList>
    </citation>
    <scope>NUCLEOTIDE SEQUENCE</scope>
    <source>
        <strain evidence="19">HSMRA1968</strain>
        <tissue evidence="19">Whole embryos</tissue>
    </source>
</reference>
<comment type="catalytic activity">
    <reaction evidence="15">
        <text>L-seryl-[protein] + ATP = O-phospho-L-seryl-[protein] + ADP + H(+)</text>
        <dbReference type="Rhea" id="RHEA:17989"/>
        <dbReference type="Rhea" id="RHEA-COMP:9863"/>
        <dbReference type="Rhea" id="RHEA-COMP:11604"/>
        <dbReference type="ChEBI" id="CHEBI:15378"/>
        <dbReference type="ChEBI" id="CHEBI:29999"/>
        <dbReference type="ChEBI" id="CHEBI:30616"/>
        <dbReference type="ChEBI" id="CHEBI:83421"/>
        <dbReference type="ChEBI" id="CHEBI:456216"/>
        <dbReference type="EC" id="2.7.11.1"/>
    </reaction>
</comment>
<feature type="domain" description="Protein kinase" evidence="18">
    <location>
        <begin position="81"/>
        <end position="328"/>
    </location>
</feature>
<evidence type="ECO:0000256" key="16">
    <source>
        <dbReference type="PROSITE-ProRule" id="PRU10141"/>
    </source>
</evidence>
<keyword evidence="6 16" id="KW-0547">Nucleotide-binding</keyword>
<feature type="binding site" evidence="16">
    <location>
        <position position="111"/>
    </location>
    <ligand>
        <name>ATP</name>
        <dbReference type="ChEBI" id="CHEBI:30616"/>
    </ligand>
</feature>
<sequence length="481" mass="55695">MSLEKTYLPLPEFDLCLQHSFKQENSSRTRKPPKLNPNTSFSKLASTSYQVISFRNNASKNYQLNPQSTNQCIESYFDKCFVLIEKIGEGSFSEVFKVRSKEDGELYAIKKSLIPYRSEFYRERSLDEVRNFEIFSDNKNCVTFYKAWEQNGYLYMQLELCQTLESYIKRRTDIGEDFYWNVLLDILLALKALHDRNLIHMDVKLENILIDKDNVCKLSDFGLVVNSEQPKLQDTAEGDSRYIAPELLNYGITKAADIFSLGITMLELTTNLELQTNGPLWHELRKGVIPSVCVQRMSRTFEKIIRAMMSPSPNKRPNVDQLLQWPRIKKELRIRQKLTPFKYMKRCCRNTKNFLLHTARQFTHFLLRITGCYVLCSFLLSYLSLIFPKTEPPPPDSADKSTTGLFIDTSDTDSPLKNLSLSNRIADYSSTRARFVNSTPVIRHPNRSRSNMLSNSFNSSISSLNESSVIRKKLCFSKDSD</sequence>
<dbReference type="SUPFAM" id="SSF56112">
    <property type="entry name" value="Protein kinase-like (PK-like)"/>
    <property type="match status" value="1"/>
</dbReference>
<dbReference type="PROSITE" id="PS00107">
    <property type="entry name" value="PROTEIN_KINASE_ATP"/>
    <property type="match status" value="1"/>
</dbReference>
<evidence type="ECO:0000256" key="3">
    <source>
        <dbReference type="ARBA" id="ARBA00022527"/>
    </source>
</evidence>
<dbReference type="PROSITE" id="PS00108">
    <property type="entry name" value="PROTEIN_KINASE_ST"/>
    <property type="match status" value="1"/>
</dbReference>
<dbReference type="Gene3D" id="3.30.200.20">
    <property type="entry name" value="Phosphorylase Kinase, domain 1"/>
    <property type="match status" value="1"/>
</dbReference>
<dbReference type="SMART" id="SM00220">
    <property type="entry name" value="S_TKc"/>
    <property type="match status" value="1"/>
</dbReference>
<evidence type="ECO:0000256" key="7">
    <source>
        <dbReference type="ARBA" id="ARBA00022777"/>
    </source>
</evidence>
<dbReference type="EMBL" id="WJQU01000001">
    <property type="protein sequence ID" value="KAJ6647292.1"/>
    <property type="molecule type" value="Genomic_DNA"/>
</dbReference>
<protein>
    <recommendedName>
        <fullName evidence="2">non-specific serine/threonine protein kinase</fullName>
        <ecNumber evidence="2">2.7.11.1</ecNumber>
    </recommendedName>
</protein>
<dbReference type="InterPro" id="IPR000719">
    <property type="entry name" value="Prot_kinase_dom"/>
</dbReference>
<keyword evidence="7 19" id="KW-0418">Kinase</keyword>
<evidence type="ECO:0000256" key="14">
    <source>
        <dbReference type="ARBA" id="ARBA00047899"/>
    </source>
</evidence>
<keyword evidence="11" id="KW-0472">Membrane</keyword>
<keyword evidence="20" id="KW-1185">Reference proteome</keyword>
<dbReference type="Proteomes" id="UP001151699">
    <property type="component" value="Chromosome A"/>
</dbReference>
<dbReference type="AlphaFoldDB" id="A0A9Q0NC83"/>
<comment type="catalytic activity">
    <reaction evidence="14">
        <text>L-threonyl-[protein] + ATP = O-phospho-L-threonyl-[protein] + ADP + H(+)</text>
        <dbReference type="Rhea" id="RHEA:46608"/>
        <dbReference type="Rhea" id="RHEA-COMP:11060"/>
        <dbReference type="Rhea" id="RHEA-COMP:11605"/>
        <dbReference type="ChEBI" id="CHEBI:15378"/>
        <dbReference type="ChEBI" id="CHEBI:30013"/>
        <dbReference type="ChEBI" id="CHEBI:30616"/>
        <dbReference type="ChEBI" id="CHEBI:61977"/>
        <dbReference type="ChEBI" id="CHEBI:456216"/>
        <dbReference type="EC" id="2.7.11.1"/>
    </reaction>
</comment>
<organism evidence="19 20">
    <name type="scientific">Pseudolycoriella hygida</name>
    <dbReference type="NCBI Taxonomy" id="35572"/>
    <lineage>
        <taxon>Eukaryota</taxon>
        <taxon>Metazoa</taxon>
        <taxon>Ecdysozoa</taxon>
        <taxon>Arthropoda</taxon>
        <taxon>Hexapoda</taxon>
        <taxon>Insecta</taxon>
        <taxon>Pterygota</taxon>
        <taxon>Neoptera</taxon>
        <taxon>Endopterygota</taxon>
        <taxon>Diptera</taxon>
        <taxon>Nematocera</taxon>
        <taxon>Sciaroidea</taxon>
        <taxon>Sciaridae</taxon>
        <taxon>Pseudolycoriella</taxon>
    </lineage>
</organism>
<evidence type="ECO:0000256" key="1">
    <source>
        <dbReference type="ARBA" id="ARBA00004395"/>
    </source>
</evidence>
<accession>A0A9Q0NC83</accession>
<evidence type="ECO:0000256" key="4">
    <source>
        <dbReference type="ARBA" id="ARBA00022679"/>
    </source>
</evidence>